<dbReference type="InterPro" id="IPR022271">
    <property type="entry name" value="Lipocalin_ApoD"/>
</dbReference>
<evidence type="ECO:0000313" key="6">
    <source>
        <dbReference type="Proteomes" id="UP000185678"/>
    </source>
</evidence>
<keyword evidence="6" id="KW-1185">Reference proteome</keyword>
<evidence type="ECO:0000256" key="3">
    <source>
        <dbReference type="PIRSR" id="PIRSR036893-52"/>
    </source>
</evidence>
<dbReference type="PROSITE" id="PS51257">
    <property type="entry name" value="PROKAR_LIPOPROTEIN"/>
    <property type="match status" value="1"/>
</dbReference>
<dbReference type="SUPFAM" id="SSF50814">
    <property type="entry name" value="Lipocalins"/>
    <property type="match status" value="1"/>
</dbReference>
<dbReference type="RefSeq" id="WP_076399814.1">
    <property type="nucleotide sequence ID" value="NZ_FTOA01000003.1"/>
</dbReference>
<dbReference type="GO" id="GO:0008289">
    <property type="term" value="F:lipid binding"/>
    <property type="evidence" value="ECO:0007669"/>
    <property type="project" value="UniProtKB-UniRule"/>
</dbReference>
<dbReference type="PANTHER" id="PTHR10612:SF34">
    <property type="entry name" value="APOLIPOPROTEIN D"/>
    <property type="match status" value="1"/>
</dbReference>
<accession>A0A1N7L8Z4</accession>
<protein>
    <recommendedName>
        <fullName evidence="2">Outer membrane lipoprotein Blc</fullName>
    </recommendedName>
</protein>
<feature type="domain" description="Lipocalin/cytosolic fatty-acid binding" evidence="4">
    <location>
        <begin position="37"/>
        <end position="180"/>
    </location>
</feature>
<sequence>MPHWPRLLPLLLPALIGISACGTDHPAEPPLPTIQALDVPRYMGTWYEVAKYPNRFQKDCVGGSRADYTAQDDGSVRVINRCRLASGADTEAIGEARQIGDAHSPKLEVRFAPAWLGWLPAVWGKYWVIDLDPAYQVAVISEPSREYLWVLSRTPTLDPDTLNATLARVKAKGFDLSKVTLSAP</sequence>
<dbReference type="Gene3D" id="2.40.128.20">
    <property type="match status" value="1"/>
</dbReference>
<dbReference type="PANTHER" id="PTHR10612">
    <property type="entry name" value="APOLIPOPROTEIN D"/>
    <property type="match status" value="1"/>
</dbReference>
<evidence type="ECO:0000259" key="4">
    <source>
        <dbReference type="Pfam" id="PF08212"/>
    </source>
</evidence>
<dbReference type="EMBL" id="FTOA01000003">
    <property type="protein sequence ID" value="SIS70160.1"/>
    <property type="molecule type" value="Genomic_DNA"/>
</dbReference>
<dbReference type="Pfam" id="PF08212">
    <property type="entry name" value="Lipocalin_2"/>
    <property type="match status" value="1"/>
</dbReference>
<dbReference type="Proteomes" id="UP000185678">
    <property type="component" value="Unassembled WGS sequence"/>
</dbReference>
<dbReference type="STRING" id="80876.SAMN05421779_103174"/>
<dbReference type="PRINTS" id="PR01171">
    <property type="entry name" value="BCTLIPOCALIN"/>
</dbReference>
<dbReference type="CDD" id="cd19438">
    <property type="entry name" value="lipocalin_Blc-like"/>
    <property type="match status" value="1"/>
</dbReference>
<feature type="chain" id="PRO_5013437173" description="Outer membrane lipoprotein Blc" evidence="2">
    <location>
        <begin position="23"/>
        <end position="184"/>
    </location>
</feature>
<dbReference type="InterPro" id="IPR012674">
    <property type="entry name" value="Calycin"/>
</dbReference>
<name>A0A1N7L8Z4_9PROT</name>
<dbReference type="InterPro" id="IPR002446">
    <property type="entry name" value="Lipocalin_bac"/>
</dbReference>
<comment type="subcellular location">
    <subcellularLocation>
        <location evidence="2">Cell outer membrane</location>
    </subcellularLocation>
</comment>
<keyword evidence="3" id="KW-0564">Palmitate</keyword>
<evidence type="ECO:0000256" key="2">
    <source>
        <dbReference type="PIRNR" id="PIRNR036893"/>
    </source>
</evidence>
<comment type="function">
    <text evidence="2">Involved in the storage or transport of lipids necessary for membrane maintenance under stressful conditions. Displays a binding preference for lysophospholipids.</text>
</comment>
<comment type="similarity">
    <text evidence="1 2">Belongs to the calycin superfamily. Lipocalin family.</text>
</comment>
<reference evidence="5 6" key="1">
    <citation type="submission" date="2017-01" db="EMBL/GenBank/DDBJ databases">
        <authorList>
            <person name="Mah S.A."/>
            <person name="Swanson W.J."/>
            <person name="Moy G.W."/>
            <person name="Vacquier V.D."/>
        </authorList>
    </citation>
    <scope>NUCLEOTIDE SEQUENCE [LARGE SCALE GENOMIC DNA]</scope>
    <source>
        <strain evidence="5 6">DSM 11589</strain>
    </source>
</reference>
<comment type="subunit">
    <text evidence="2">Homodimer.</text>
</comment>
<keyword evidence="2 3" id="KW-0449">Lipoprotein</keyword>
<feature type="lipid moiety-binding region" description="S-diacylglycerol cysteine" evidence="3">
    <location>
        <position position="21"/>
    </location>
</feature>
<keyword evidence="2" id="KW-0998">Cell outer membrane</keyword>
<evidence type="ECO:0000313" key="5">
    <source>
        <dbReference type="EMBL" id="SIS70160.1"/>
    </source>
</evidence>
<evidence type="ECO:0000256" key="1">
    <source>
        <dbReference type="ARBA" id="ARBA00006889"/>
    </source>
</evidence>
<dbReference type="OrthoDB" id="594739at2"/>
<gene>
    <name evidence="5" type="ORF">SAMN05421779_103174</name>
</gene>
<keyword evidence="2" id="KW-0472">Membrane</keyword>
<keyword evidence="2" id="KW-0732">Signal</keyword>
<dbReference type="InterPro" id="IPR047202">
    <property type="entry name" value="Lipocalin_Blc-like_dom"/>
</dbReference>
<organism evidence="5 6">
    <name type="scientific">Insolitispirillum peregrinum</name>
    <dbReference type="NCBI Taxonomy" id="80876"/>
    <lineage>
        <taxon>Bacteria</taxon>
        <taxon>Pseudomonadati</taxon>
        <taxon>Pseudomonadota</taxon>
        <taxon>Alphaproteobacteria</taxon>
        <taxon>Rhodospirillales</taxon>
        <taxon>Novispirillaceae</taxon>
        <taxon>Insolitispirillum</taxon>
    </lineage>
</organism>
<dbReference type="PIRSF" id="PIRSF036893">
    <property type="entry name" value="Lipocalin_ApoD"/>
    <property type="match status" value="1"/>
</dbReference>
<dbReference type="GO" id="GO:0006950">
    <property type="term" value="P:response to stress"/>
    <property type="evidence" value="ECO:0007669"/>
    <property type="project" value="UniProtKB-ARBA"/>
</dbReference>
<dbReference type="InterPro" id="IPR000566">
    <property type="entry name" value="Lipocln_cytosolic_FA-bd_dom"/>
</dbReference>
<feature type="lipid moiety-binding region" description="N-palmitoyl cysteine" evidence="3">
    <location>
        <position position="21"/>
    </location>
</feature>
<dbReference type="AlphaFoldDB" id="A0A1N7L8Z4"/>
<feature type="signal peptide" evidence="2">
    <location>
        <begin position="1"/>
        <end position="22"/>
    </location>
</feature>
<proteinExistence type="inferred from homology"/>
<dbReference type="GO" id="GO:0009279">
    <property type="term" value="C:cell outer membrane"/>
    <property type="evidence" value="ECO:0007669"/>
    <property type="project" value="UniProtKB-SubCell"/>
</dbReference>
<keyword evidence="2" id="KW-0446">Lipid-binding</keyword>